<keyword evidence="2" id="KW-1185">Reference proteome</keyword>
<proteinExistence type="predicted"/>
<evidence type="ECO:0000313" key="2">
    <source>
        <dbReference type="Proteomes" id="UP001420932"/>
    </source>
</evidence>
<comment type="caution">
    <text evidence="1">The sequence shown here is derived from an EMBL/GenBank/DDBJ whole genome shotgun (WGS) entry which is preliminary data.</text>
</comment>
<protein>
    <submittedName>
        <fullName evidence="1">Uncharacterized protein</fullName>
    </submittedName>
</protein>
<dbReference type="AlphaFoldDB" id="A0AAP0F9Z6"/>
<dbReference type="Proteomes" id="UP001420932">
    <property type="component" value="Unassembled WGS sequence"/>
</dbReference>
<reference evidence="1 2" key="1">
    <citation type="submission" date="2024-01" db="EMBL/GenBank/DDBJ databases">
        <title>Genome assemblies of Stephania.</title>
        <authorList>
            <person name="Yang L."/>
        </authorList>
    </citation>
    <scope>NUCLEOTIDE SEQUENCE [LARGE SCALE GENOMIC DNA]</scope>
    <source>
        <strain evidence="1">YNDBR</strain>
        <tissue evidence="1">Leaf</tissue>
    </source>
</reference>
<evidence type="ECO:0000313" key="1">
    <source>
        <dbReference type="EMBL" id="KAK9106597.1"/>
    </source>
</evidence>
<sequence length="68" mass="7882">MTDMLYSRFSELEQSADCVDWTETSNQCLRFRGRLWISSIPELKEEALQESNCSRFTIIQAGPRCTTT</sequence>
<accession>A0AAP0F9Z6</accession>
<gene>
    <name evidence="1" type="ORF">Syun_022608</name>
</gene>
<name>A0AAP0F9Z6_9MAGN</name>
<organism evidence="1 2">
    <name type="scientific">Stephania yunnanensis</name>
    <dbReference type="NCBI Taxonomy" id="152371"/>
    <lineage>
        <taxon>Eukaryota</taxon>
        <taxon>Viridiplantae</taxon>
        <taxon>Streptophyta</taxon>
        <taxon>Embryophyta</taxon>
        <taxon>Tracheophyta</taxon>
        <taxon>Spermatophyta</taxon>
        <taxon>Magnoliopsida</taxon>
        <taxon>Ranunculales</taxon>
        <taxon>Menispermaceae</taxon>
        <taxon>Menispermoideae</taxon>
        <taxon>Cissampelideae</taxon>
        <taxon>Stephania</taxon>
    </lineage>
</organism>
<dbReference type="EMBL" id="JBBNAF010000010">
    <property type="protein sequence ID" value="KAK9106597.1"/>
    <property type="molecule type" value="Genomic_DNA"/>
</dbReference>